<accession>A0A0F5VB80</accession>
<protein>
    <recommendedName>
        <fullName evidence="5">HTH araC/xylS-type domain-containing protein</fullName>
    </recommendedName>
</protein>
<feature type="transmembrane region" description="Helical" evidence="4">
    <location>
        <begin position="120"/>
        <end position="140"/>
    </location>
</feature>
<keyword evidence="4" id="KW-1133">Transmembrane helix</keyword>
<proteinExistence type="predicted"/>
<dbReference type="RefSeq" id="WP_046221124.1">
    <property type="nucleotide sequence ID" value="NZ_JWYV01000011.1"/>
</dbReference>
<feature type="transmembrane region" description="Helical" evidence="4">
    <location>
        <begin position="6"/>
        <end position="22"/>
    </location>
</feature>
<dbReference type="AlphaFoldDB" id="A0A0F5VB80"/>
<dbReference type="InterPro" id="IPR018060">
    <property type="entry name" value="HTH_AraC"/>
</dbReference>
<dbReference type="Proteomes" id="UP000033633">
    <property type="component" value="Unassembled WGS sequence"/>
</dbReference>
<dbReference type="InterPro" id="IPR018062">
    <property type="entry name" value="HTH_AraC-typ_CS"/>
</dbReference>
<dbReference type="InterPro" id="IPR009057">
    <property type="entry name" value="Homeodomain-like_sf"/>
</dbReference>
<dbReference type="PANTHER" id="PTHR43280:SF2">
    <property type="entry name" value="HTH-TYPE TRANSCRIPTIONAL REGULATOR EXSA"/>
    <property type="match status" value="1"/>
</dbReference>
<evidence type="ECO:0000256" key="2">
    <source>
        <dbReference type="ARBA" id="ARBA00023125"/>
    </source>
</evidence>
<dbReference type="GO" id="GO:0003700">
    <property type="term" value="F:DNA-binding transcription factor activity"/>
    <property type="evidence" value="ECO:0007669"/>
    <property type="project" value="InterPro"/>
</dbReference>
<feature type="transmembrane region" description="Helical" evidence="4">
    <location>
        <begin position="160"/>
        <end position="182"/>
    </location>
</feature>
<feature type="transmembrane region" description="Helical" evidence="4">
    <location>
        <begin position="29"/>
        <end position="50"/>
    </location>
</feature>
<dbReference type="PROSITE" id="PS01124">
    <property type="entry name" value="HTH_ARAC_FAMILY_2"/>
    <property type="match status" value="1"/>
</dbReference>
<keyword evidence="2" id="KW-0238">DNA-binding</keyword>
<evidence type="ECO:0000259" key="5">
    <source>
        <dbReference type="PROSITE" id="PS01124"/>
    </source>
</evidence>
<organism evidence="6 7">
    <name type="scientific">Photobacterium halotolerans</name>
    <dbReference type="NCBI Taxonomy" id="265726"/>
    <lineage>
        <taxon>Bacteria</taxon>
        <taxon>Pseudomonadati</taxon>
        <taxon>Pseudomonadota</taxon>
        <taxon>Gammaproteobacteria</taxon>
        <taxon>Vibrionales</taxon>
        <taxon>Vibrionaceae</taxon>
        <taxon>Photobacterium</taxon>
    </lineage>
</organism>
<dbReference type="PRINTS" id="PR00032">
    <property type="entry name" value="HTHARAC"/>
</dbReference>
<dbReference type="Gene3D" id="1.10.10.60">
    <property type="entry name" value="Homeodomain-like"/>
    <property type="match status" value="1"/>
</dbReference>
<evidence type="ECO:0000256" key="4">
    <source>
        <dbReference type="SAM" id="Phobius"/>
    </source>
</evidence>
<reference evidence="6 7" key="1">
    <citation type="submission" date="2014-12" db="EMBL/GenBank/DDBJ databases">
        <title>Mercury Reductase activity and rhizosphere competence traits in the genome of root associated Photobacterium halotolerans MELD1.</title>
        <authorList>
            <person name="Mathew D.C."/>
            <person name="Huang C.-C."/>
        </authorList>
    </citation>
    <scope>NUCLEOTIDE SEQUENCE [LARGE SCALE GENOMIC DNA]</scope>
    <source>
        <strain evidence="6 7">MELD1</strain>
    </source>
</reference>
<evidence type="ECO:0000313" key="7">
    <source>
        <dbReference type="Proteomes" id="UP000033633"/>
    </source>
</evidence>
<dbReference type="STRING" id="265726.KY46_13285"/>
<name>A0A0F5VB80_9GAMM</name>
<keyword evidence="4" id="KW-0812">Transmembrane</keyword>
<keyword evidence="3" id="KW-0804">Transcription</keyword>
<dbReference type="SUPFAM" id="SSF46689">
    <property type="entry name" value="Homeodomain-like"/>
    <property type="match status" value="1"/>
</dbReference>
<feature type="domain" description="HTH araC/xylS-type" evidence="5">
    <location>
        <begin position="237"/>
        <end position="339"/>
    </location>
</feature>
<feature type="transmembrane region" description="Helical" evidence="4">
    <location>
        <begin position="188"/>
        <end position="206"/>
    </location>
</feature>
<dbReference type="SMART" id="SM00342">
    <property type="entry name" value="HTH_ARAC"/>
    <property type="match status" value="1"/>
</dbReference>
<dbReference type="PROSITE" id="PS00041">
    <property type="entry name" value="HTH_ARAC_FAMILY_1"/>
    <property type="match status" value="1"/>
</dbReference>
<keyword evidence="4" id="KW-0472">Membrane</keyword>
<feature type="transmembrane region" description="Helical" evidence="4">
    <location>
        <begin position="62"/>
        <end position="79"/>
    </location>
</feature>
<sequence length="344" mass="38679">MVASILLAGMIQSIVLGVYLAIKSKVQPVFWLLAGIHVCFALDLSLTLAWHQDWLSSRLNMMWPLLYPVLFFLFIRLCLTQKPLSRRDTVHLLPLTALSVLCADLLVAPGETGITARHQLSGMLLIVFYLGYCLASIRLVWRYQSRQPLFQAQLSNANLLVLWGICASLILAMVMVIPQAILDTHFPLPYLTVSLLLFVMTCCLLIQPTLMNFEVMAELPDEAADNQPDDVMAALSQTVLKLMDDKQYYLKPEINLSTLAGEMGVKPYLLTQVLNQTLGIKFYDLVNQRRITHVCALMEKRPSSAVLELAFESGFNSKSTFNAAFKKYQQCTPSQYRARLKGAN</sequence>
<gene>
    <name evidence="6" type="ORF">KY46_13285</name>
</gene>
<evidence type="ECO:0000313" key="6">
    <source>
        <dbReference type="EMBL" id="KKC99347.1"/>
    </source>
</evidence>
<dbReference type="Pfam" id="PF12833">
    <property type="entry name" value="HTH_18"/>
    <property type="match status" value="1"/>
</dbReference>
<dbReference type="EMBL" id="JWYV01000011">
    <property type="protein sequence ID" value="KKC99347.1"/>
    <property type="molecule type" value="Genomic_DNA"/>
</dbReference>
<feature type="transmembrane region" description="Helical" evidence="4">
    <location>
        <begin position="91"/>
        <end position="108"/>
    </location>
</feature>
<dbReference type="PANTHER" id="PTHR43280">
    <property type="entry name" value="ARAC-FAMILY TRANSCRIPTIONAL REGULATOR"/>
    <property type="match status" value="1"/>
</dbReference>
<evidence type="ECO:0000256" key="3">
    <source>
        <dbReference type="ARBA" id="ARBA00023163"/>
    </source>
</evidence>
<keyword evidence="7" id="KW-1185">Reference proteome</keyword>
<keyword evidence="1" id="KW-0805">Transcription regulation</keyword>
<dbReference type="InterPro" id="IPR020449">
    <property type="entry name" value="Tscrpt_reg_AraC-type_HTH"/>
</dbReference>
<dbReference type="PATRIC" id="fig|265726.11.peg.883"/>
<dbReference type="GO" id="GO:0043565">
    <property type="term" value="F:sequence-specific DNA binding"/>
    <property type="evidence" value="ECO:0007669"/>
    <property type="project" value="InterPro"/>
</dbReference>
<evidence type="ECO:0000256" key="1">
    <source>
        <dbReference type="ARBA" id="ARBA00023015"/>
    </source>
</evidence>
<dbReference type="OrthoDB" id="345413at2"/>
<comment type="caution">
    <text evidence="6">The sequence shown here is derived from an EMBL/GenBank/DDBJ whole genome shotgun (WGS) entry which is preliminary data.</text>
</comment>